<dbReference type="Gene3D" id="3.40.210.30">
    <property type="entry name" value="Dam replacing family, catalytic PD-(D/E)XK domain"/>
    <property type="match status" value="1"/>
</dbReference>
<sequence>MELHFNLELVETYKSNSQKARILTENWVYRHSYCPNCGKNPLNHFENNRPVADFYCNHCSEEFELKSKKGNFSSTINDGAYATMMERVQADNNPNFFFLTYIKNFEVNNFLVLPKQFVTPKSIIQRKPLAPTARRAGWIGCNIDLSQVPSKGRIFLVQNGQVRDPEKVTKEFKQSLFLRKNSLSVRGWTIEILNCIDKIEGSEFTLEDMYRFESDLKNIFVKNNHIKEKIRQQLQILRDKEIIEFKGRGKYRKL</sequence>
<evidence type="ECO:0000313" key="3">
    <source>
        <dbReference type="Proteomes" id="UP000028090"/>
    </source>
</evidence>
<dbReference type="InterPro" id="IPR043025">
    <property type="entry name" value="DRP_PD-(D/E)XK_dom"/>
</dbReference>
<dbReference type="Gene3D" id="1.10.10.10">
    <property type="entry name" value="Winged helix-like DNA-binding domain superfamily/Winged helix DNA-binding domain"/>
    <property type="match status" value="1"/>
</dbReference>
<reference evidence="2 3" key="1">
    <citation type="submission" date="2014-05" db="EMBL/GenBank/DDBJ databases">
        <authorList>
            <person name="Daugherty S.C."/>
            <person name="Tallon L.J."/>
            <person name="Sadzewicz L."/>
            <person name="Kilian M."/>
            <person name="Tettelin H."/>
        </authorList>
    </citation>
    <scope>NUCLEOTIDE SEQUENCE [LARGE SCALE GENOMIC DNA]</scope>
    <source>
        <strain evidence="2 3">SK629</strain>
    </source>
</reference>
<dbReference type="EMBL" id="JPFU01000008">
    <property type="protein sequence ID" value="KEQ36688.1"/>
    <property type="molecule type" value="Genomic_DNA"/>
</dbReference>
<dbReference type="Proteomes" id="UP000028090">
    <property type="component" value="Unassembled WGS sequence"/>
</dbReference>
<comment type="caution">
    <text evidence="2">The sequence shown here is derived from an EMBL/GenBank/DDBJ whole genome shotgun (WGS) entry which is preliminary data.</text>
</comment>
<protein>
    <submittedName>
        <fullName evidence="2">Dam-replacing family protein</fullName>
    </submittedName>
</protein>
<dbReference type="InterPro" id="IPR041368">
    <property type="entry name" value="DRP_C"/>
</dbReference>
<dbReference type="OrthoDB" id="1664032at2"/>
<accession>A0A081Q165</accession>
<dbReference type="Pfam" id="PF06044">
    <property type="entry name" value="DpnI"/>
    <property type="match status" value="1"/>
</dbReference>
<dbReference type="AlphaFoldDB" id="A0A081Q165"/>
<dbReference type="PATRIC" id="fig|28037.95.peg.473"/>
<dbReference type="RefSeq" id="WP_042900447.1">
    <property type="nucleotide sequence ID" value="NZ_JPFU01000008.1"/>
</dbReference>
<dbReference type="InterPro" id="IPR010324">
    <property type="entry name" value="DRP"/>
</dbReference>
<feature type="domain" description="Dam-replacing protein HTH" evidence="1">
    <location>
        <begin position="185"/>
        <end position="253"/>
    </location>
</feature>
<evidence type="ECO:0000313" key="2">
    <source>
        <dbReference type="EMBL" id="KEQ36688.1"/>
    </source>
</evidence>
<proteinExistence type="predicted"/>
<dbReference type="Pfam" id="PF17726">
    <property type="entry name" value="DpnI_C"/>
    <property type="match status" value="1"/>
</dbReference>
<name>A0A081Q165_STRMT</name>
<organism evidence="2 3">
    <name type="scientific">Streptococcus mitis</name>
    <dbReference type="NCBI Taxonomy" id="28037"/>
    <lineage>
        <taxon>Bacteria</taxon>
        <taxon>Bacillati</taxon>
        <taxon>Bacillota</taxon>
        <taxon>Bacilli</taxon>
        <taxon>Lactobacillales</taxon>
        <taxon>Streptococcaceae</taxon>
        <taxon>Streptococcus</taxon>
        <taxon>Streptococcus mitis group</taxon>
    </lineage>
</organism>
<dbReference type="InterPro" id="IPR036388">
    <property type="entry name" value="WH-like_DNA-bd_sf"/>
</dbReference>
<dbReference type="CDD" id="cd22319">
    <property type="entry name" value="DpnI-like"/>
    <property type="match status" value="1"/>
</dbReference>
<gene>
    <name evidence="2" type="ORF">SK629_0533</name>
</gene>
<evidence type="ECO:0000259" key="1">
    <source>
        <dbReference type="Pfam" id="PF17726"/>
    </source>
</evidence>